<proteinExistence type="predicted"/>
<reference evidence="2 3" key="1">
    <citation type="submission" date="2018-10" db="EMBL/GenBank/DDBJ databases">
        <title>Genomic Encyclopedia of Archaeal and Bacterial Type Strains, Phase II (KMG-II): from individual species to whole genera.</title>
        <authorList>
            <person name="Goeker M."/>
        </authorList>
    </citation>
    <scope>NUCLEOTIDE SEQUENCE [LARGE SCALE GENOMIC DNA]</scope>
    <source>
        <strain evidence="2 3">DSM 45657</strain>
    </source>
</reference>
<name>A0A421AV49_9PSEU</name>
<accession>A0A421AV49</accession>
<dbReference type="Proteomes" id="UP000282454">
    <property type="component" value="Unassembled WGS sequence"/>
</dbReference>
<evidence type="ECO:0000256" key="1">
    <source>
        <dbReference type="SAM" id="Phobius"/>
    </source>
</evidence>
<feature type="transmembrane region" description="Helical" evidence="1">
    <location>
        <begin position="322"/>
        <end position="342"/>
    </location>
</feature>
<sequence>MTTWARVWWRQAALLALTLALLVCAVAAVGGARGAVRTAGSTAAPALLEVMAVRSALARADAAAMSSFQTGQARLTGPGEDYQSQLAQAGQRLAQIAEHNAAGEHASRTLQVVEGLVVAYSGAVGRADSFLRSDRGSALGIAALWDAHRLLSAPDSGILAQLDVLAAQQRASLDEQLGHGWMSGWVVPLWALPAVALLVLLVWTQVFLRARFRRALNAPLIAATVLAGLVAAVLAVVVGHAHREVAAVDEAVAAVSMPADAFLLVGERKLGDLLAGQCAGQCGDAVDAFVGSLPATVAEPDRAIAVAEVGPVYERLAGVAELWVVLTVPALLAVAVLVVVGLRPRLEEYRYSSR</sequence>
<keyword evidence="1" id="KW-1133">Transmembrane helix</keyword>
<keyword evidence="1" id="KW-0472">Membrane</keyword>
<organism evidence="2 3">
    <name type="scientific">Actinokineospora cianjurensis</name>
    <dbReference type="NCBI Taxonomy" id="585224"/>
    <lineage>
        <taxon>Bacteria</taxon>
        <taxon>Bacillati</taxon>
        <taxon>Actinomycetota</taxon>
        <taxon>Actinomycetes</taxon>
        <taxon>Pseudonocardiales</taxon>
        <taxon>Pseudonocardiaceae</taxon>
        <taxon>Actinokineospora</taxon>
    </lineage>
</organism>
<keyword evidence="3" id="KW-1185">Reference proteome</keyword>
<evidence type="ECO:0000313" key="3">
    <source>
        <dbReference type="Proteomes" id="UP000282454"/>
    </source>
</evidence>
<dbReference type="AlphaFoldDB" id="A0A421AV49"/>
<gene>
    <name evidence="2" type="ORF">CLV68_6684</name>
</gene>
<dbReference type="EMBL" id="RCDD01000012">
    <property type="protein sequence ID" value="RLK53610.1"/>
    <property type="molecule type" value="Genomic_DNA"/>
</dbReference>
<feature type="transmembrane region" description="Helical" evidence="1">
    <location>
        <begin position="185"/>
        <end position="208"/>
    </location>
</feature>
<protein>
    <submittedName>
        <fullName evidence="2">Uncharacterized protein</fullName>
    </submittedName>
</protein>
<dbReference type="RefSeq" id="WP_147460263.1">
    <property type="nucleotide sequence ID" value="NZ_RCDD01000012.1"/>
</dbReference>
<evidence type="ECO:0000313" key="2">
    <source>
        <dbReference type="EMBL" id="RLK53610.1"/>
    </source>
</evidence>
<feature type="transmembrane region" description="Helical" evidence="1">
    <location>
        <begin position="220"/>
        <end position="241"/>
    </location>
</feature>
<keyword evidence="1" id="KW-0812">Transmembrane</keyword>
<dbReference type="OrthoDB" id="4350469at2"/>
<comment type="caution">
    <text evidence="2">The sequence shown here is derived from an EMBL/GenBank/DDBJ whole genome shotgun (WGS) entry which is preliminary data.</text>
</comment>